<dbReference type="RefSeq" id="WP_005028396.1">
    <property type="nucleotide sequence ID" value="NZ_CP024444.1"/>
</dbReference>
<gene>
    <name evidence="1" type="ORF">NP7_09975</name>
</gene>
<evidence type="ECO:0000313" key="1">
    <source>
        <dbReference type="EMBL" id="ATR79682.1"/>
    </source>
</evidence>
<geneLocation type="plasmid" evidence="2">
    <name>pnp7-1</name>
</geneLocation>
<accession>A0A2D2LXD9</accession>
<protein>
    <submittedName>
        <fullName evidence="1">Uncharacterized protein</fullName>
    </submittedName>
</protein>
<keyword evidence="1" id="KW-0614">Plasmid</keyword>
<name>A0A2D2LXD9_FAUOS</name>
<reference evidence="2" key="1">
    <citation type="submission" date="2017-10" db="EMBL/GenBank/DDBJ databases">
        <title>Complete genome sequence of Moraxella osloensis NP7 isolated from human skin.</title>
        <authorList>
            <person name="Lee K."/>
            <person name="Lim J.Y."/>
            <person name="Hwang I."/>
        </authorList>
    </citation>
    <scope>NUCLEOTIDE SEQUENCE [LARGE SCALE GENOMIC DNA]</scope>
    <source>
        <strain evidence="2">NP7</strain>
        <plasmid evidence="2">pnp7-1</plasmid>
    </source>
</reference>
<proteinExistence type="predicted"/>
<dbReference type="AlphaFoldDB" id="A0A2D2LXD9"/>
<sequence>MIELDNFNFDEEVAKFNDVIFNQSNEVKAKILTGYLSSIIDVEIKHFDDFNDHKTVLKDIESKVTFAINMLKTIQN</sequence>
<dbReference type="EMBL" id="CP024444">
    <property type="protein sequence ID" value="ATR79682.1"/>
    <property type="molecule type" value="Genomic_DNA"/>
</dbReference>
<organism evidence="1 2">
    <name type="scientific">Faucicola osloensis</name>
    <name type="common">Moraxella osloensis</name>
    <dbReference type="NCBI Taxonomy" id="34062"/>
    <lineage>
        <taxon>Bacteria</taxon>
        <taxon>Pseudomonadati</taxon>
        <taxon>Pseudomonadota</taxon>
        <taxon>Gammaproteobacteria</taxon>
        <taxon>Moraxellales</taxon>
        <taxon>Moraxellaceae</taxon>
        <taxon>Faucicola</taxon>
    </lineage>
</organism>
<dbReference type="Proteomes" id="UP000229340">
    <property type="component" value="Plasmid pNP7-1"/>
</dbReference>
<evidence type="ECO:0000313" key="2">
    <source>
        <dbReference type="Proteomes" id="UP000229340"/>
    </source>
</evidence>